<evidence type="ECO:0000313" key="1">
    <source>
        <dbReference type="EMBL" id="RXZ85159.1"/>
    </source>
</evidence>
<dbReference type="GO" id="GO:0016740">
    <property type="term" value="F:transferase activity"/>
    <property type="evidence" value="ECO:0007669"/>
    <property type="project" value="UniProtKB-KW"/>
</dbReference>
<name>A0A4Q2M0E9_9MICO</name>
<dbReference type="Proteomes" id="UP000292686">
    <property type="component" value="Unassembled WGS sequence"/>
</dbReference>
<dbReference type="Gene3D" id="3.40.50.2000">
    <property type="entry name" value="Glycogen Phosphorylase B"/>
    <property type="match status" value="1"/>
</dbReference>
<dbReference type="OrthoDB" id="3371840at2"/>
<keyword evidence="1" id="KW-0808">Transferase</keyword>
<proteinExistence type="predicted"/>
<dbReference type="PANTHER" id="PTHR12526">
    <property type="entry name" value="GLYCOSYLTRANSFERASE"/>
    <property type="match status" value="1"/>
</dbReference>
<gene>
    <name evidence="1" type="ORF">ESP50_16665</name>
</gene>
<dbReference type="AlphaFoldDB" id="A0A4Q2M0E9"/>
<keyword evidence="2" id="KW-1185">Reference proteome</keyword>
<protein>
    <submittedName>
        <fullName evidence="1">Glycosyltransferase</fullName>
    </submittedName>
</protein>
<sequence>MYLLGPTSDRLDEGAGSSPRGPLLVQLYDVVRTAHLERIVDRPGTVVLYRSRRYDFDESIAGRVDLRRAGVVGAFVYGLRHRIDVIEINEPFIARAAPRSLAVILGARLRAAVTRSPRARVVTYAIASLDPRDLFDVLPARARWRGRLHQLLVPAVWSFVDRIAYGTSLARSLYRARFGRSRAQPTATLVPALPVRADEPLPAVAEPTIVFLGDLSERKGFVDVLDAWPIVARHVPEARLRIIGRGVGEDAACDLAAADDAVTVDIDPPRPVIFAALREAKVLTLPSRRRPLWREQVGLPIVEGLARGCEIVTTPETGLAEWLDQHGHAVVTEAESLADALVGALRSTRSPSDIVADLPPVDGRVAAHDWLMDDAIRADEGGRR</sequence>
<accession>A0A4Q2M0E9</accession>
<comment type="caution">
    <text evidence="1">The sequence shown here is derived from an EMBL/GenBank/DDBJ whole genome shotgun (WGS) entry which is preliminary data.</text>
</comment>
<organism evidence="1 2">
    <name type="scientific">Agromyces atrinae</name>
    <dbReference type="NCBI Taxonomy" id="592376"/>
    <lineage>
        <taxon>Bacteria</taxon>
        <taxon>Bacillati</taxon>
        <taxon>Actinomycetota</taxon>
        <taxon>Actinomycetes</taxon>
        <taxon>Micrococcales</taxon>
        <taxon>Microbacteriaceae</taxon>
        <taxon>Agromyces</taxon>
    </lineage>
</organism>
<dbReference type="SUPFAM" id="SSF53756">
    <property type="entry name" value="UDP-Glycosyltransferase/glycogen phosphorylase"/>
    <property type="match status" value="1"/>
</dbReference>
<dbReference type="EMBL" id="SDPM01000012">
    <property type="protein sequence ID" value="RXZ85159.1"/>
    <property type="molecule type" value="Genomic_DNA"/>
</dbReference>
<dbReference type="Pfam" id="PF13692">
    <property type="entry name" value="Glyco_trans_1_4"/>
    <property type="match status" value="1"/>
</dbReference>
<evidence type="ECO:0000313" key="2">
    <source>
        <dbReference type="Proteomes" id="UP000292686"/>
    </source>
</evidence>
<reference evidence="1 2" key="1">
    <citation type="submission" date="2019-01" db="EMBL/GenBank/DDBJ databases">
        <title>Agromyces.</title>
        <authorList>
            <person name="Li J."/>
        </authorList>
    </citation>
    <scope>NUCLEOTIDE SEQUENCE [LARGE SCALE GENOMIC DNA]</scope>
    <source>
        <strain evidence="1 2">DSM 23870</strain>
    </source>
</reference>